<comment type="similarity">
    <text evidence="1">Belongs to the UPF0149 family.</text>
</comment>
<dbReference type="PANTHER" id="PTHR37528:SF1">
    <property type="entry name" value="UPF0149 PROTEIN YGFB"/>
    <property type="match status" value="1"/>
</dbReference>
<dbReference type="Pfam" id="PF03695">
    <property type="entry name" value="UPF0149"/>
    <property type="match status" value="1"/>
</dbReference>
<dbReference type="PANTHER" id="PTHR37528">
    <property type="entry name" value="UPF0149 PROTEIN YGFB"/>
    <property type="match status" value="1"/>
</dbReference>
<protein>
    <recommendedName>
        <fullName evidence="4">YecA family protein</fullName>
    </recommendedName>
</protein>
<sequence length="181" mass="20069">MSQENIFEALQVGLTQAKSVQTPGEIHGILTGMLCIDNETSGSRAVEDVQSDMLDSALDALREMTLEGLFDPDMGFKPLLPDDEVALDQRVRSLGRWCDGFLYGLSNSGQFELDKLSPEIREVISDLTELSRVGLTEDEAQSESAEADYAELVEYVRVGVQMIFLELQPKREGPSTRESLH</sequence>
<dbReference type="InterPro" id="IPR036255">
    <property type="entry name" value="YgfB-like_sf"/>
</dbReference>
<reference evidence="2 3" key="1">
    <citation type="submission" date="2013-03" db="EMBL/GenBank/DDBJ databases">
        <title>Salinisphaera dokdonensis CL-ES53 Genome Sequencing.</title>
        <authorList>
            <person name="Li C."/>
            <person name="Lai Q."/>
            <person name="Shao Z."/>
        </authorList>
    </citation>
    <scope>NUCLEOTIDE SEQUENCE [LARGE SCALE GENOMIC DNA]</scope>
    <source>
        <strain evidence="2 3">CL-ES53</strain>
    </source>
</reference>
<dbReference type="Proteomes" id="UP001460888">
    <property type="component" value="Unassembled WGS sequence"/>
</dbReference>
<dbReference type="InterPro" id="IPR011978">
    <property type="entry name" value="YgfB-like"/>
</dbReference>
<keyword evidence="3" id="KW-1185">Reference proteome</keyword>
<evidence type="ECO:0000313" key="2">
    <source>
        <dbReference type="EMBL" id="MES1928173.1"/>
    </source>
</evidence>
<proteinExistence type="inferred from homology"/>
<evidence type="ECO:0000313" key="3">
    <source>
        <dbReference type="Proteomes" id="UP001460888"/>
    </source>
</evidence>
<evidence type="ECO:0000256" key="1">
    <source>
        <dbReference type="ARBA" id="ARBA00038308"/>
    </source>
</evidence>
<dbReference type="Gene3D" id="1.20.120.740">
    <property type="entry name" value="YgfB uncharacterised protein family UPF0149, PF03695"/>
    <property type="match status" value="1"/>
</dbReference>
<dbReference type="EMBL" id="APND01000001">
    <property type="protein sequence ID" value="MES1928173.1"/>
    <property type="molecule type" value="Genomic_DNA"/>
</dbReference>
<name>A0ABV2AX51_9GAMM</name>
<evidence type="ECO:0008006" key="4">
    <source>
        <dbReference type="Google" id="ProtNLM"/>
    </source>
</evidence>
<dbReference type="RefSeq" id="WP_353109080.1">
    <property type="nucleotide sequence ID" value="NZ_APND01000001.1"/>
</dbReference>
<gene>
    <name evidence="2" type="ORF">SADO_02920</name>
</gene>
<dbReference type="SUPFAM" id="SSF101327">
    <property type="entry name" value="YgfB-like"/>
    <property type="match status" value="1"/>
</dbReference>
<comment type="caution">
    <text evidence="2">The sequence shown here is derived from an EMBL/GenBank/DDBJ whole genome shotgun (WGS) entry which is preliminary data.</text>
</comment>
<accession>A0ABV2AX51</accession>
<organism evidence="2 3">
    <name type="scientific">Salinisphaera dokdonensis CL-ES53</name>
    <dbReference type="NCBI Taxonomy" id="1304272"/>
    <lineage>
        <taxon>Bacteria</taxon>
        <taxon>Pseudomonadati</taxon>
        <taxon>Pseudomonadota</taxon>
        <taxon>Gammaproteobacteria</taxon>
        <taxon>Salinisphaerales</taxon>
        <taxon>Salinisphaeraceae</taxon>
        <taxon>Salinisphaera</taxon>
    </lineage>
</organism>